<dbReference type="AlphaFoldDB" id="A0A139WSM4"/>
<comment type="caution">
    <text evidence="1">The sequence shown here is derived from an EMBL/GenBank/DDBJ whole genome shotgun (WGS) entry which is preliminary data.</text>
</comment>
<dbReference type="OrthoDB" id="532875at2"/>
<sequence>MNSIRERLLTAIDNTPEPILEEVLSYLEYLKTKHNGSPNKPASTSQESEPILRGSKAKHLLKFAGTWQGDDFEECLQLVYNTRSQSEF</sequence>
<dbReference type="EMBL" id="ANNX02000051">
    <property type="protein sequence ID" value="KYC35445.1"/>
    <property type="molecule type" value="Genomic_DNA"/>
</dbReference>
<name>A0A139WSM4_9CYAN</name>
<dbReference type="STRING" id="128403.WA1_06355"/>
<evidence type="ECO:0000313" key="1">
    <source>
        <dbReference type="EMBL" id="KYC35445.1"/>
    </source>
</evidence>
<keyword evidence="2" id="KW-1185">Reference proteome</keyword>
<reference evidence="1 2" key="1">
    <citation type="journal article" date="2013" name="Genome Biol. Evol.">
        <title>Genomes of Stigonematalean cyanobacteria (subsection V) and the evolution of oxygenic photosynthesis from prokaryotes to plastids.</title>
        <authorList>
            <person name="Dagan T."/>
            <person name="Roettger M."/>
            <person name="Stucken K."/>
            <person name="Landan G."/>
            <person name="Koch R."/>
            <person name="Major P."/>
            <person name="Gould S.B."/>
            <person name="Goremykin V.V."/>
            <person name="Rippka R."/>
            <person name="Tandeau de Marsac N."/>
            <person name="Gugger M."/>
            <person name="Lockhart P.J."/>
            <person name="Allen J.F."/>
            <person name="Brune I."/>
            <person name="Maus I."/>
            <person name="Puhler A."/>
            <person name="Martin W.F."/>
        </authorList>
    </citation>
    <scope>NUCLEOTIDE SEQUENCE [LARGE SCALE GENOMIC DNA]</scope>
    <source>
        <strain evidence="1 2">PCC 7110</strain>
    </source>
</reference>
<evidence type="ECO:0000313" key="2">
    <source>
        <dbReference type="Proteomes" id="UP000076925"/>
    </source>
</evidence>
<gene>
    <name evidence="1" type="ORF">WA1_06355</name>
</gene>
<protein>
    <submittedName>
        <fullName evidence="1">Uncharacterized protein</fullName>
    </submittedName>
</protein>
<organism evidence="1 2">
    <name type="scientific">Scytonema hofmannii PCC 7110</name>
    <dbReference type="NCBI Taxonomy" id="128403"/>
    <lineage>
        <taxon>Bacteria</taxon>
        <taxon>Bacillati</taxon>
        <taxon>Cyanobacteriota</taxon>
        <taxon>Cyanophyceae</taxon>
        <taxon>Nostocales</taxon>
        <taxon>Scytonemataceae</taxon>
        <taxon>Scytonema</taxon>
    </lineage>
</organism>
<dbReference type="RefSeq" id="WP_017749612.1">
    <property type="nucleotide sequence ID" value="NZ_KQ976354.1"/>
</dbReference>
<proteinExistence type="predicted"/>
<dbReference type="Proteomes" id="UP000076925">
    <property type="component" value="Unassembled WGS sequence"/>
</dbReference>
<accession>A0A139WSM4</accession>